<proteinExistence type="predicted"/>
<reference evidence="1" key="2">
    <citation type="journal article" date="2015" name="Data Brief">
        <title>Shoot transcriptome of the giant reed, Arundo donax.</title>
        <authorList>
            <person name="Barrero R.A."/>
            <person name="Guerrero F.D."/>
            <person name="Moolhuijzen P."/>
            <person name="Goolsby J.A."/>
            <person name="Tidwell J."/>
            <person name="Bellgard S.E."/>
            <person name="Bellgard M.I."/>
        </authorList>
    </citation>
    <scope>NUCLEOTIDE SEQUENCE</scope>
    <source>
        <tissue evidence="1">Shoot tissue taken approximately 20 cm above the soil surface</tissue>
    </source>
</reference>
<dbReference type="AlphaFoldDB" id="A0A0A9C410"/>
<name>A0A0A9C410_ARUDO</name>
<accession>A0A0A9C410</accession>
<organism evidence="1">
    <name type="scientific">Arundo donax</name>
    <name type="common">Giant reed</name>
    <name type="synonym">Donax arundinaceus</name>
    <dbReference type="NCBI Taxonomy" id="35708"/>
    <lineage>
        <taxon>Eukaryota</taxon>
        <taxon>Viridiplantae</taxon>
        <taxon>Streptophyta</taxon>
        <taxon>Embryophyta</taxon>
        <taxon>Tracheophyta</taxon>
        <taxon>Spermatophyta</taxon>
        <taxon>Magnoliopsida</taxon>
        <taxon>Liliopsida</taxon>
        <taxon>Poales</taxon>
        <taxon>Poaceae</taxon>
        <taxon>PACMAD clade</taxon>
        <taxon>Arundinoideae</taxon>
        <taxon>Arundineae</taxon>
        <taxon>Arundo</taxon>
    </lineage>
</organism>
<protein>
    <submittedName>
        <fullName evidence="1">Uncharacterized protein</fullName>
    </submittedName>
</protein>
<evidence type="ECO:0000313" key="1">
    <source>
        <dbReference type="EMBL" id="JAD69168.1"/>
    </source>
</evidence>
<reference evidence="1" key="1">
    <citation type="submission" date="2014-09" db="EMBL/GenBank/DDBJ databases">
        <authorList>
            <person name="Magalhaes I.L.F."/>
            <person name="Oliveira U."/>
            <person name="Santos F.R."/>
            <person name="Vidigal T.H.D.A."/>
            <person name="Brescovit A.D."/>
            <person name="Santos A.J."/>
        </authorList>
    </citation>
    <scope>NUCLEOTIDE SEQUENCE</scope>
    <source>
        <tissue evidence="1">Shoot tissue taken approximately 20 cm above the soil surface</tissue>
    </source>
</reference>
<dbReference type="EMBL" id="GBRH01228727">
    <property type="protein sequence ID" value="JAD69168.1"/>
    <property type="molecule type" value="Transcribed_RNA"/>
</dbReference>
<sequence>MTLVKSLIGINQLSSSV</sequence>